<dbReference type="AlphaFoldDB" id="A0A366MCD2"/>
<dbReference type="SFLD" id="SFLDS00005">
    <property type="entry name" value="Isoprenoid_Synthase_Type_I"/>
    <property type="match status" value="1"/>
</dbReference>
<dbReference type="SFLD" id="SFLDG01017">
    <property type="entry name" value="Polyprenyl_Transferase_Like"/>
    <property type="match status" value="1"/>
</dbReference>
<organism evidence="7 8">
    <name type="scientific">Candidatus Methanobinarius endosymbioticus</name>
    <dbReference type="NCBI Taxonomy" id="2006182"/>
    <lineage>
        <taxon>Archaea</taxon>
        <taxon>Methanobacteriati</taxon>
        <taxon>Methanobacteriota</taxon>
        <taxon>Methanomada group</taxon>
        <taxon>Methanobacteria</taxon>
        <taxon>Methanobacteriales</taxon>
        <taxon>Methanobacteriaceae</taxon>
        <taxon>Candidatus Methanobinarius</taxon>
    </lineage>
</organism>
<evidence type="ECO:0000256" key="6">
    <source>
        <dbReference type="RuleBase" id="RU004466"/>
    </source>
</evidence>
<dbReference type="Pfam" id="PF00348">
    <property type="entry name" value="polyprenyl_synt"/>
    <property type="match status" value="1"/>
</dbReference>
<evidence type="ECO:0000256" key="2">
    <source>
        <dbReference type="ARBA" id="ARBA00006706"/>
    </source>
</evidence>
<dbReference type="InterPro" id="IPR008949">
    <property type="entry name" value="Isoprenoid_synthase_dom_sf"/>
</dbReference>
<dbReference type="EC" id="2.5.1.-" evidence="7"/>
<dbReference type="CDD" id="cd00685">
    <property type="entry name" value="Trans_IPPS_HT"/>
    <property type="match status" value="1"/>
</dbReference>
<dbReference type="SUPFAM" id="SSF48576">
    <property type="entry name" value="Terpenoid synthases"/>
    <property type="match status" value="1"/>
</dbReference>
<keyword evidence="8" id="KW-1185">Reference proteome</keyword>
<comment type="caution">
    <text evidence="7">The sequence shown here is derived from an EMBL/GenBank/DDBJ whole genome shotgun (WGS) entry which is preliminary data.</text>
</comment>
<dbReference type="PANTHER" id="PTHR12001:SF85">
    <property type="entry name" value="SHORT CHAIN ISOPRENYL DIPHOSPHATE SYNTHASE"/>
    <property type="match status" value="1"/>
</dbReference>
<dbReference type="EMBL" id="NIZT01000014">
    <property type="protein sequence ID" value="RBQ23901.1"/>
    <property type="molecule type" value="Genomic_DNA"/>
</dbReference>
<proteinExistence type="inferred from homology"/>
<keyword evidence="4" id="KW-0479">Metal-binding</keyword>
<keyword evidence="5" id="KW-0460">Magnesium</keyword>
<keyword evidence="3 6" id="KW-0808">Transferase</keyword>
<gene>
    <name evidence="7" type="primary">idsA</name>
    <name evidence="7" type="ORF">ALNOE001_06160</name>
</gene>
<evidence type="ECO:0000313" key="7">
    <source>
        <dbReference type="EMBL" id="RBQ23901.1"/>
    </source>
</evidence>
<dbReference type="InterPro" id="IPR053491">
    <property type="entry name" value="Isoprenyl_diphosphate_synthase"/>
</dbReference>
<dbReference type="InterPro" id="IPR033749">
    <property type="entry name" value="Polyprenyl_synt_CS"/>
</dbReference>
<dbReference type="InterPro" id="IPR000092">
    <property type="entry name" value="Polyprenyl_synt"/>
</dbReference>
<dbReference type="PANTHER" id="PTHR12001">
    <property type="entry name" value="GERANYLGERANYL PYROPHOSPHATE SYNTHASE"/>
    <property type="match status" value="1"/>
</dbReference>
<accession>A0A366MCD2</accession>
<evidence type="ECO:0000256" key="3">
    <source>
        <dbReference type="ARBA" id="ARBA00022679"/>
    </source>
</evidence>
<evidence type="ECO:0000256" key="5">
    <source>
        <dbReference type="ARBA" id="ARBA00022842"/>
    </source>
</evidence>
<dbReference type="PROSITE" id="PS00723">
    <property type="entry name" value="POLYPRENYL_SYNTHASE_1"/>
    <property type="match status" value="1"/>
</dbReference>
<comment type="similarity">
    <text evidence="2 6">Belongs to the FPP/GGPP synthase family.</text>
</comment>
<evidence type="ECO:0000256" key="1">
    <source>
        <dbReference type="ARBA" id="ARBA00001946"/>
    </source>
</evidence>
<sequence length="345" mass="37760">MTNLNEEVTKILGQYFEDINKEIMTTLSNIGPEDLREASIYLTKAGGKMIRPALTVLVSEAVGGTMSSSIKAAAAIELIHTFSLIHDDIMDKDEMRRGKPSVHKVWGEPVAILAGDTLFSKAYELVIKSKDKIESNNPEECLGRVNHTLSTLADACVKICEGQAQDMGFEGNFDVKEEEYMEMIFKKTGALIAAATEAGAIMSGADEETISAMHDYGKLVGLAFQIQDDYLDLVSDPDSIGKPVGSDITEGKMTIIVVNALANANEEDKKRLVEILKIGNESGNCGQEYVDEAMAIFDKYRSIQYAKNVALGNIDKAKKLLEILPDSEAKHKLSLVADFVLERQN</sequence>
<dbReference type="GO" id="GO:0004659">
    <property type="term" value="F:prenyltransferase activity"/>
    <property type="evidence" value="ECO:0007669"/>
    <property type="project" value="InterPro"/>
</dbReference>
<evidence type="ECO:0000256" key="4">
    <source>
        <dbReference type="ARBA" id="ARBA00022723"/>
    </source>
</evidence>
<dbReference type="Gene3D" id="1.10.600.10">
    <property type="entry name" value="Farnesyl Diphosphate Synthase"/>
    <property type="match status" value="1"/>
</dbReference>
<dbReference type="PROSITE" id="PS00444">
    <property type="entry name" value="POLYPRENYL_SYNTHASE_2"/>
    <property type="match status" value="1"/>
</dbReference>
<dbReference type="NCBIfam" id="NF040698">
    <property type="entry name" value="IdsA_Meth"/>
    <property type="match status" value="1"/>
</dbReference>
<evidence type="ECO:0000313" key="8">
    <source>
        <dbReference type="Proteomes" id="UP000253099"/>
    </source>
</evidence>
<comment type="cofactor">
    <cofactor evidence="1">
        <name>Mg(2+)</name>
        <dbReference type="ChEBI" id="CHEBI:18420"/>
    </cofactor>
</comment>
<protein>
    <submittedName>
        <fullName evidence="7">Short chain isoprenyl diphosphate synthase</fullName>
        <ecNumber evidence="7">2.5.1.-</ecNumber>
    </submittedName>
</protein>
<dbReference type="GO" id="GO:0046872">
    <property type="term" value="F:metal ion binding"/>
    <property type="evidence" value="ECO:0007669"/>
    <property type="project" value="UniProtKB-KW"/>
</dbReference>
<dbReference type="GO" id="GO:0008299">
    <property type="term" value="P:isoprenoid biosynthetic process"/>
    <property type="evidence" value="ECO:0007669"/>
    <property type="project" value="InterPro"/>
</dbReference>
<dbReference type="Proteomes" id="UP000253099">
    <property type="component" value="Unassembled WGS sequence"/>
</dbReference>
<name>A0A366MCD2_9EURY</name>
<reference evidence="7 8" key="1">
    <citation type="submission" date="2018-06" db="EMBL/GenBank/DDBJ databases">
        <title>Genomic insight into two independent archaeal endosymbiosis events.</title>
        <authorList>
            <person name="Lind A.E."/>
            <person name="Lewis W.H."/>
            <person name="Spang A."/>
            <person name="Guy L."/>
            <person name="Embley M.T."/>
            <person name="Ettema T.J.G."/>
        </authorList>
    </citation>
    <scope>NUCLEOTIDE SEQUENCE [LARGE SCALE GENOMIC DNA]</scope>
    <source>
        <strain evidence="7">NOE</strain>
    </source>
</reference>